<feature type="transmembrane region" description="Helical" evidence="10">
    <location>
        <begin position="423"/>
        <end position="444"/>
    </location>
</feature>
<keyword evidence="7" id="KW-0406">Ion transport</keyword>
<keyword evidence="12" id="KW-1185">Reference proteome</keyword>
<dbReference type="PIRSF" id="PIRSF006603">
    <property type="entry name" value="DinF"/>
    <property type="match status" value="1"/>
</dbReference>
<keyword evidence="2" id="KW-0813">Transport</keyword>
<evidence type="ECO:0000256" key="10">
    <source>
        <dbReference type="SAM" id="Phobius"/>
    </source>
</evidence>
<comment type="subcellular location">
    <subcellularLocation>
        <location evidence="1">Cell membrane</location>
        <topology evidence="1">Multi-pass membrane protein</topology>
    </subcellularLocation>
</comment>
<reference evidence="11 12" key="1">
    <citation type="submission" date="2011-09" db="EMBL/GenBank/DDBJ databases">
        <title>The draft genome of Treponema saccharophilum DSM 2985.</title>
        <authorList>
            <consortium name="US DOE Joint Genome Institute (JGI-PGF)"/>
            <person name="Lucas S."/>
            <person name="Copeland A."/>
            <person name="Lapidus A."/>
            <person name="Glavina del Rio T."/>
            <person name="Dalin E."/>
            <person name="Tice H."/>
            <person name="Bruce D."/>
            <person name="Goodwin L."/>
            <person name="Pitluck S."/>
            <person name="Peters L."/>
            <person name="Kyrpides N."/>
            <person name="Mavromatis K."/>
            <person name="Ivanova N."/>
            <person name="Markowitz V."/>
            <person name="Cheng J.-F."/>
            <person name="Hugenholtz P."/>
            <person name="Woyke T."/>
            <person name="Wu D."/>
            <person name="Gronow S."/>
            <person name="Wellnitz S."/>
            <person name="Brambilla E."/>
            <person name="Klenk H.-P."/>
            <person name="Eisen J.A."/>
        </authorList>
    </citation>
    <scope>NUCLEOTIDE SEQUENCE [LARGE SCALE GENOMIC DNA]</scope>
    <source>
        <strain evidence="11 12">DSM 2985</strain>
    </source>
</reference>
<evidence type="ECO:0000256" key="7">
    <source>
        <dbReference type="ARBA" id="ARBA00023065"/>
    </source>
</evidence>
<evidence type="ECO:0000313" key="11">
    <source>
        <dbReference type="EMBL" id="EIC01215.1"/>
    </source>
</evidence>
<sequence>MNPSFYLSKLRNSEPLSFRQQVLLIVFLSVPSIMAQLSSIIMSYIDASMVGHLGAAEAASIGLVASSTWLFLGFTFAAAMGFTVQAAQLIGANKEKEARNLLKIALASTMFFSLVLMAAGISVSFFLPGWLGGSEEIFRDSWAYFFIFCLSIPVIQLNDLCAEMLQCSGEMKFPSMMQILMAVLNIILNYILIFVMKMGVVGAALSTLVSRTVVTALLFAFLFFKSPVLSVRKNERMVFDWNVVKNALKIGLPVAFEQVIMSGGQIAYTRIVSPLGNIPLAANSFGITVESLCYMPAAGIGAAASTLCGQSFGAGRLDLTYRFGWLTAALGMALMVVTGGLMFVFAPEMIGLLTPDAEIRALGSKILRIESFCEPFYGASLVINGALRGTGDTLVPSIFKFASVWFVRIPLALVLAGRYGLEGIWFAMSFELCVRGILFLFRLWSSSRKSR</sequence>
<dbReference type="GO" id="GO:0005886">
    <property type="term" value="C:plasma membrane"/>
    <property type="evidence" value="ECO:0007669"/>
    <property type="project" value="UniProtKB-SubCell"/>
</dbReference>
<dbReference type="STRING" id="907348.TresaDRAFT_0352"/>
<dbReference type="Pfam" id="PF01554">
    <property type="entry name" value="MatE"/>
    <property type="match status" value="2"/>
</dbReference>
<feature type="transmembrane region" description="Helical" evidence="10">
    <location>
        <begin position="21"/>
        <end position="45"/>
    </location>
</feature>
<evidence type="ECO:0000313" key="12">
    <source>
        <dbReference type="Proteomes" id="UP000003571"/>
    </source>
</evidence>
<dbReference type="CDD" id="cd13137">
    <property type="entry name" value="MATE_NorM_like"/>
    <property type="match status" value="1"/>
</dbReference>
<dbReference type="InterPro" id="IPR002528">
    <property type="entry name" value="MATE_fam"/>
</dbReference>
<comment type="caution">
    <text evidence="11">The sequence shown here is derived from an EMBL/GenBank/DDBJ whole genome shotgun (WGS) entry which is preliminary data.</text>
</comment>
<evidence type="ECO:0000256" key="4">
    <source>
        <dbReference type="ARBA" id="ARBA00022475"/>
    </source>
</evidence>
<feature type="transmembrane region" description="Helical" evidence="10">
    <location>
        <begin position="104"/>
        <end position="130"/>
    </location>
</feature>
<feature type="transmembrane region" description="Helical" evidence="10">
    <location>
        <begin position="142"/>
        <end position="161"/>
    </location>
</feature>
<evidence type="ECO:0000256" key="9">
    <source>
        <dbReference type="ARBA" id="ARBA00031636"/>
    </source>
</evidence>
<proteinExistence type="predicted"/>
<keyword evidence="4" id="KW-1003">Cell membrane</keyword>
<dbReference type="GO" id="GO:0015297">
    <property type="term" value="F:antiporter activity"/>
    <property type="evidence" value="ECO:0007669"/>
    <property type="project" value="UniProtKB-KW"/>
</dbReference>
<gene>
    <name evidence="11" type="ORF">TresaDRAFT_0352</name>
</gene>
<evidence type="ECO:0000256" key="8">
    <source>
        <dbReference type="ARBA" id="ARBA00023136"/>
    </source>
</evidence>
<feature type="transmembrane region" description="Helical" evidence="10">
    <location>
        <begin position="201"/>
        <end position="224"/>
    </location>
</feature>
<feature type="transmembrane region" description="Helical" evidence="10">
    <location>
        <begin position="323"/>
        <end position="346"/>
    </location>
</feature>
<evidence type="ECO:0000256" key="6">
    <source>
        <dbReference type="ARBA" id="ARBA00022989"/>
    </source>
</evidence>
<name>H7EMD0_9SPIR</name>
<dbReference type="InterPro" id="IPR048279">
    <property type="entry name" value="MdtK-like"/>
</dbReference>
<dbReference type="Proteomes" id="UP000003571">
    <property type="component" value="Unassembled WGS sequence"/>
</dbReference>
<dbReference type="PANTHER" id="PTHR43298">
    <property type="entry name" value="MULTIDRUG RESISTANCE PROTEIN NORM-RELATED"/>
    <property type="match status" value="1"/>
</dbReference>
<feature type="transmembrane region" description="Helical" evidence="10">
    <location>
        <begin position="69"/>
        <end position="92"/>
    </location>
</feature>
<organism evidence="11 12">
    <name type="scientific">Treponema saccharophilum DSM 2985</name>
    <dbReference type="NCBI Taxonomy" id="907348"/>
    <lineage>
        <taxon>Bacteria</taxon>
        <taxon>Pseudomonadati</taxon>
        <taxon>Spirochaetota</taxon>
        <taxon>Spirochaetia</taxon>
        <taxon>Spirochaetales</taxon>
        <taxon>Treponemataceae</taxon>
        <taxon>Treponema</taxon>
    </lineage>
</organism>
<dbReference type="GO" id="GO:0042910">
    <property type="term" value="F:xenobiotic transmembrane transporter activity"/>
    <property type="evidence" value="ECO:0007669"/>
    <property type="project" value="InterPro"/>
</dbReference>
<keyword evidence="5 10" id="KW-0812">Transmembrane</keyword>
<keyword evidence="8 10" id="KW-0472">Membrane</keyword>
<dbReference type="InterPro" id="IPR050222">
    <property type="entry name" value="MATE_MdtK"/>
</dbReference>
<evidence type="ECO:0000256" key="5">
    <source>
        <dbReference type="ARBA" id="ARBA00022692"/>
    </source>
</evidence>
<keyword evidence="3" id="KW-0050">Antiport</keyword>
<evidence type="ECO:0000256" key="1">
    <source>
        <dbReference type="ARBA" id="ARBA00004651"/>
    </source>
</evidence>
<dbReference type="PATRIC" id="fig|907348.3.peg.2107"/>
<protein>
    <recommendedName>
        <fullName evidence="9">Multidrug-efflux transporter</fullName>
    </recommendedName>
</protein>
<dbReference type="NCBIfam" id="TIGR00797">
    <property type="entry name" value="matE"/>
    <property type="match status" value="1"/>
</dbReference>
<accession>H7EMD0</accession>
<evidence type="ECO:0000256" key="3">
    <source>
        <dbReference type="ARBA" id="ARBA00022449"/>
    </source>
</evidence>
<dbReference type="EMBL" id="AGRW01000051">
    <property type="protein sequence ID" value="EIC01215.1"/>
    <property type="molecule type" value="Genomic_DNA"/>
</dbReference>
<dbReference type="GO" id="GO:0006811">
    <property type="term" value="P:monoatomic ion transport"/>
    <property type="evidence" value="ECO:0007669"/>
    <property type="project" value="UniProtKB-KW"/>
</dbReference>
<keyword evidence="6 10" id="KW-1133">Transmembrane helix</keyword>
<dbReference type="eggNOG" id="COG0534">
    <property type="taxonomic scope" value="Bacteria"/>
</dbReference>
<feature type="transmembrane region" description="Helical" evidence="10">
    <location>
        <begin position="173"/>
        <end position="195"/>
    </location>
</feature>
<dbReference type="AlphaFoldDB" id="H7EMD0"/>
<dbReference type="PANTHER" id="PTHR43298:SF2">
    <property type="entry name" value="FMN_FAD EXPORTER YEEO-RELATED"/>
    <property type="match status" value="1"/>
</dbReference>
<evidence type="ECO:0000256" key="2">
    <source>
        <dbReference type="ARBA" id="ARBA00022448"/>
    </source>
</evidence>